<reference evidence="2 3" key="1">
    <citation type="journal article" date="2012" name="Stand. Genomic Sci.">
        <title>Complete genome sequence of Marinomonas posidonica type strain (IVIA-Po-181(T)).</title>
        <authorList>
            <person name="Lucas-Elio P."/>
            <person name="Goodwin L."/>
            <person name="Woyke T."/>
            <person name="Pitluck S."/>
            <person name="Nolan M."/>
            <person name="Kyrpides N.C."/>
            <person name="Detter J.C."/>
            <person name="Copeland A."/>
            <person name="Lu M."/>
            <person name="Bruce D."/>
            <person name="Detter C."/>
            <person name="Tapia R."/>
            <person name="Han S."/>
            <person name="Land M.L."/>
            <person name="Ivanova N."/>
            <person name="Mikhailova N."/>
            <person name="Johnston A.W."/>
            <person name="Sanchez-Amat A."/>
        </authorList>
    </citation>
    <scope>NUCLEOTIDE SEQUENCE [LARGE SCALE GENOMIC DNA]</scope>
    <source>
        <strain evidence="3">CECT 7376 / NCIMB 14433 / IVIA-Po-181</strain>
    </source>
</reference>
<evidence type="ECO:0000313" key="2">
    <source>
        <dbReference type="EMBL" id="AEF54713.1"/>
    </source>
</evidence>
<dbReference type="OrthoDB" id="6104914at2"/>
<feature type="chain" id="PRO_5003334516" evidence="1">
    <location>
        <begin position="27"/>
        <end position="168"/>
    </location>
</feature>
<keyword evidence="1" id="KW-0732">Signal</keyword>
<dbReference type="AlphaFoldDB" id="F6CZX3"/>
<name>F6CZX3_MARPP</name>
<organism evidence="2 3">
    <name type="scientific">Marinomonas posidonica (strain CECT 7376 / NCIMB 14433 / IVIA-Po-181)</name>
    <dbReference type="NCBI Taxonomy" id="491952"/>
    <lineage>
        <taxon>Bacteria</taxon>
        <taxon>Pseudomonadati</taxon>
        <taxon>Pseudomonadota</taxon>
        <taxon>Gammaproteobacteria</taxon>
        <taxon>Oceanospirillales</taxon>
        <taxon>Oceanospirillaceae</taxon>
        <taxon>Marinomonas</taxon>
    </lineage>
</organism>
<sequence length="168" mass="19378">MRLFRWKWLRSILVACLLSLTPFSMAGSQMASADSFRLSVEDSIEERVENDLEEKTEQANMTALTVHWPSNILASLHWQNTLDYIASHPEIYGMDLPLAYQLAIASVEEAFQDEFDRLLDDQHRDILLAKQQQASVEAINQQARARLLSCQKVKQAKIRQIQRRFLSS</sequence>
<evidence type="ECO:0000313" key="3">
    <source>
        <dbReference type="Proteomes" id="UP000009230"/>
    </source>
</evidence>
<feature type="signal peptide" evidence="1">
    <location>
        <begin position="1"/>
        <end position="26"/>
    </location>
</feature>
<dbReference type="RefSeq" id="WP_013796188.1">
    <property type="nucleotide sequence ID" value="NC_015559.1"/>
</dbReference>
<evidence type="ECO:0000256" key="1">
    <source>
        <dbReference type="SAM" id="SignalP"/>
    </source>
</evidence>
<keyword evidence="3" id="KW-1185">Reference proteome</keyword>
<protein>
    <submittedName>
        <fullName evidence="2">Uncharacterized protein</fullName>
    </submittedName>
</protein>
<proteinExistence type="predicted"/>
<dbReference type="Proteomes" id="UP000009230">
    <property type="component" value="Chromosome"/>
</dbReference>
<accession>F6CZX3</accession>
<dbReference type="EMBL" id="CP002771">
    <property type="protein sequence ID" value="AEF54713.1"/>
    <property type="molecule type" value="Genomic_DNA"/>
</dbReference>
<dbReference type="STRING" id="491952.Mar181_1675"/>
<gene>
    <name evidence="2" type="ordered locus">Mar181_1675</name>
</gene>
<dbReference type="HOGENOM" id="CLU_1584519_0_0_6"/>
<dbReference type="KEGG" id="mpc:Mar181_1675"/>